<organism evidence="2 3">
    <name type="scientific">Pelagicoccus mobilis</name>
    <dbReference type="NCBI Taxonomy" id="415221"/>
    <lineage>
        <taxon>Bacteria</taxon>
        <taxon>Pseudomonadati</taxon>
        <taxon>Verrucomicrobiota</taxon>
        <taxon>Opitutia</taxon>
        <taxon>Puniceicoccales</taxon>
        <taxon>Pelagicoccaceae</taxon>
        <taxon>Pelagicoccus</taxon>
    </lineage>
</organism>
<feature type="transmembrane region" description="Helical" evidence="1">
    <location>
        <begin position="85"/>
        <end position="103"/>
    </location>
</feature>
<feature type="transmembrane region" description="Helical" evidence="1">
    <location>
        <begin position="27"/>
        <end position="48"/>
    </location>
</feature>
<dbReference type="EMBL" id="JAENIL010000015">
    <property type="protein sequence ID" value="MBK1877101.1"/>
    <property type="molecule type" value="Genomic_DNA"/>
</dbReference>
<keyword evidence="1" id="KW-1133">Transmembrane helix</keyword>
<keyword evidence="3" id="KW-1185">Reference proteome</keyword>
<evidence type="ECO:0000256" key="1">
    <source>
        <dbReference type="SAM" id="Phobius"/>
    </source>
</evidence>
<dbReference type="AlphaFoldDB" id="A0A934VKV9"/>
<keyword evidence="1" id="KW-0812">Transmembrane</keyword>
<name>A0A934VKV9_9BACT</name>
<gene>
    <name evidence="2" type="ORF">JIN87_09490</name>
</gene>
<feature type="transmembrane region" description="Helical" evidence="1">
    <location>
        <begin position="124"/>
        <end position="146"/>
    </location>
</feature>
<reference evidence="2" key="1">
    <citation type="submission" date="2021-01" db="EMBL/GenBank/DDBJ databases">
        <title>Modified the classification status of verrucomicrobia.</title>
        <authorList>
            <person name="Feng X."/>
        </authorList>
    </citation>
    <scope>NUCLEOTIDE SEQUENCE</scope>
    <source>
        <strain evidence="2">KCTC 13126</strain>
    </source>
</reference>
<comment type="caution">
    <text evidence="2">The sequence shown here is derived from an EMBL/GenBank/DDBJ whole genome shotgun (WGS) entry which is preliminary data.</text>
</comment>
<dbReference type="RefSeq" id="WP_200355318.1">
    <property type="nucleotide sequence ID" value="NZ_JAENIL010000015.1"/>
</dbReference>
<accession>A0A934VKV9</accession>
<dbReference type="Proteomes" id="UP000617628">
    <property type="component" value="Unassembled WGS sequence"/>
</dbReference>
<proteinExistence type="predicted"/>
<keyword evidence="1" id="KW-0472">Membrane</keyword>
<protein>
    <submittedName>
        <fullName evidence="2">Uncharacterized protein</fullName>
    </submittedName>
</protein>
<evidence type="ECO:0000313" key="2">
    <source>
        <dbReference type="EMBL" id="MBK1877101.1"/>
    </source>
</evidence>
<feature type="transmembrane region" description="Helical" evidence="1">
    <location>
        <begin position="60"/>
        <end position="79"/>
    </location>
</feature>
<evidence type="ECO:0000313" key="3">
    <source>
        <dbReference type="Proteomes" id="UP000617628"/>
    </source>
</evidence>
<sequence>MQQEIDTTTPDPLPTEIPPQKLFTAKAIGVGAFIGGPLAATILLGRNFHTLGLKHRRNRTLLLGLGLTLSYFWLLFAIPDSILDSIPSAVFGALTAIIAYNLTEKFQGRILRDHFAKQGLKGSGWAVAGWSVLSLILTLGIAMLYVPTVPAFDFEEEVYTEGLLGNEIYYSDDIDTVTLKELGDYLIEIEYFDSEYWTPIQLIRRPNGYDLTVPYLRTEWEYEETAELFQEFAAGIETHVLNEPVSITLIDADFSEIYRKRLQ</sequence>